<evidence type="ECO:0000256" key="3">
    <source>
        <dbReference type="ARBA" id="ARBA00022449"/>
    </source>
</evidence>
<sequence length="423" mass="45960">MVNVVVLLGIVFSCWLLVNNYIVILAIVGTAALAMAWMPAITQKLKISYAVLYVIVGFTLYAFVRTLPEPNPTKQVDITLRLTELVVLVSLMGTGLKIDERFSIKEWSIPLRLVSITMLLSIAITALLGYFWLGFSIPSAILLGAALAPTDPVLASDVQVGPPLEKTRSNVRFALTAEGGLNDSMAFPFTWLAIGLSASTFDAGKIANWVIDDVVFKIGIGLVTGFLIGKALAYLLFHLPKKTTLDTPADGFVALSATLLVYGVTELIHGYGFLAVFVCAVTLRNSEMDHEYHKKLHAFSDQIERILVAIVLILFGGSISYGILSILNWPLVLFGLVSIVVVRPLCAYFAVMRARLPGREKAIISFFGIKGVGSLFYLAFALNEAPFENAAELWCVVSFIVLCSIVIHGFSAAKTIASVEKHP</sequence>
<comment type="caution">
    <text evidence="10">The sequence shown here is derived from an EMBL/GenBank/DDBJ whole genome shotgun (WGS) entry which is preliminary data.</text>
</comment>
<dbReference type="GO" id="GO:0015297">
    <property type="term" value="F:antiporter activity"/>
    <property type="evidence" value="ECO:0007669"/>
    <property type="project" value="UniProtKB-KW"/>
</dbReference>
<feature type="transmembrane region" description="Helical" evidence="8">
    <location>
        <begin position="47"/>
        <end position="66"/>
    </location>
</feature>
<protein>
    <submittedName>
        <fullName evidence="10">Cation:proton antiporter</fullName>
    </submittedName>
</protein>
<proteinExistence type="predicted"/>
<keyword evidence="3" id="KW-0050">Antiport</keyword>
<feature type="transmembrane region" description="Helical" evidence="8">
    <location>
        <begin position="110"/>
        <end position="133"/>
    </location>
</feature>
<feature type="transmembrane region" description="Helical" evidence="8">
    <location>
        <begin position="185"/>
        <end position="203"/>
    </location>
</feature>
<evidence type="ECO:0000256" key="1">
    <source>
        <dbReference type="ARBA" id="ARBA00004651"/>
    </source>
</evidence>
<evidence type="ECO:0000313" key="11">
    <source>
        <dbReference type="Proteomes" id="UP001319080"/>
    </source>
</evidence>
<reference evidence="10 11" key="1">
    <citation type="submission" date="2021-05" db="EMBL/GenBank/DDBJ databases">
        <title>A Polyphasic approach of four new species of the genus Ohtaekwangia: Ohtaekwangia histidinii sp. nov., Ohtaekwangia cretensis sp. nov., Ohtaekwangia indiensis sp. nov., Ohtaekwangia reichenbachii sp. nov. from diverse environment.</title>
        <authorList>
            <person name="Octaviana S."/>
        </authorList>
    </citation>
    <scope>NUCLEOTIDE SEQUENCE [LARGE SCALE GENOMIC DNA]</scope>
    <source>
        <strain evidence="10 11">PWU5</strain>
    </source>
</reference>
<dbReference type="AlphaFoldDB" id="A0AAP2GUE0"/>
<keyword evidence="4 8" id="KW-0812">Transmembrane</keyword>
<evidence type="ECO:0000259" key="9">
    <source>
        <dbReference type="Pfam" id="PF00999"/>
    </source>
</evidence>
<keyword evidence="11" id="KW-1185">Reference proteome</keyword>
<feature type="transmembrane region" description="Helical" evidence="8">
    <location>
        <begin position="6"/>
        <end position="35"/>
    </location>
</feature>
<feature type="transmembrane region" description="Helical" evidence="8">
    <location>
        <begin position="393"/>
        <end position="413"/>
    </location>
</feature>
<feature type="transmembrane region" description="Helical" evidence="8">
    <location>
        <begin position="329"/>
        <end position="351"/>
    </location>
</feature>
<evidence type="ECO:0000256" key="4">
    <source>
        <dbReference type="ARBA" id="ARBA00022692"/>
    </source>
</evidence>
<evidence type="ECO:0000256" key="2">
    <source>
        <dbReference type="ARBA" id="ARBA00022448"/>
    </source>
</evidence>
<keyword evidence="6" id="KW-0406">Ion transport</keyword>
<feature type="transmembrane region" description="Helical" evidence="8">
    <location>
        <begin position="215"/>
        <end position="239"/>
    </location>
</feature>
<dbReference type="PANTHER" id="PTHR32507:SF8">
    <property type="entry name" value="CNH1P"/>
    <property type="match status" value="1"/>
</dbReference>
<evidence type="ECO:0000256" key="5">
    <source>
        <dbReference type="ARBA" id="ARBA00022989"/>
    </source>
</evidence>
<dbReference type="GO" id="GO:0005886">
    <property type="term" value="C:plasma membrane"/>
    <property type="evidence" value="ECO:0007669"/>
    <property type="project" value="UniProtKB-SubCell"/>
</dbReference>
<feature type="transmembrane region" description="Helical" evidence="8">
    <location>
        <begin position="363"/>
        <end position="381"/>
    </location>
</feature>
<feature type="transmembrane region" description="Helical" evidence="8">
    <location>
        <begin position="259"/>
        <end position="283"/>
    </location>
</feature>
<dbReference type="Pfam" id="PF00999">
    <property type="entry name" value="Na_H_Exchanger"/>
    <property type="match status" value="1"/>
</dbReference>
<evidence type="ECO:0000313" key="10">
    <source>
        <dbReference type="EMBL" id="MBT1707397.1"/>
    </source>
</evidence>
<dbReference type="Proteomes" id="UP001319080">
    <property type="component" value="Unassembled WGS sequence"/>
</dbReference>
<keyword evidence="2" id="KW-0813">Transport</keyword>
<dbReference type="PANTHER" id="PTHR32507">
    <property type="entry name" value="NA(+)/H(+) ANTIPORTER 1"/>
    <property type="match status" value="1"/>
</dbReference>
<keyword evidence="7 8" id="KW-0472">Membrane</keyword>
<name>A0AAP2GUE0_9BACT</name>
<evidence type="ECO:0000256" key="8">
    <source>
        <dbReference type="SAM" id="Phobius"/>
    </source>
</evidence>
<dbReference type="EMBL" id="JAHESE010000002">
    <property type="protein sequence ID" value="MBT1707397.1"/>
    <property type="molecule type" value="Genomic_DNA"/>
</dbReference>
<comment type="subcellular location">
    <subcellularLocation>
        <location evidence="1">Cell membrane</location>
        <topology evidence="1">Multi-pass membrane protein</topology>
    </subcellularLocation>
</comment>
<feature type="domain" description="Cation/H+ exchanger transmembrane" evidence="9">
    <location>
        <begin position="36"/>
        <end position="412"/>
    </location>
</feature>
<dbReference type="RefSeq" id="WP_254082986.1">
    <property type="nucleotide sequence ID" value="NZ_JAHESE010000002.1"/>
</dbReference>
<evidence type="ECO:0000256" key="6">
    <source>
        <dbReference type="ARBA" id="ARBA00023065"/>
    </source>
</evidence>
<dbReference type="InterPro" id="IPR006153">
    <property type="entry name" value="Cation/H_exchanger_TM"/>
</dbReference>
<accession>A0AAP2GUE0</accession>
<gene>
    <name evidence="10" type="ORF">KK062_04145</name>
</gene>
<dbReference type="GO" id="GO:1902600">
    <property type="term" value="P:proton transmembrane transport"/>
    <property type="evidence" value="ECO:0007669"/>
    <property type="project" value="InterPro"/>
</dbReference>
<feature type="transmembrane region" description="Helical" evidence="8">
    <location>
        <begin position="303"/>
        <end position="323"/>
    </location>
</feature>
<evidence type="ECO:0000256" key="7">
    <source>
        <dbReference type="ARBA" id="ARBA00023136"/>
    </source>
</evidence>
<organism evidence="10 11">
    <name type="scientific">Dawidia cretensis</name>
    <dbReference type="NCBI Taxonomy" id="2782350"/>
    <lineage>
        <taxon>Bacteria</taxon>
        <taxon>Pseudomonadati</taxon>
        <taxon>Bacteroidota</taxon>
        <taxon>Cytophagia</taxon>
        <taxon>Cytophagales</taxon>
        <taxon>Chryseotaleaceae</taxon>
        <taxon>Dawidia</taxon>
    </lineage>
</organism>
<keyword evidence="5 8" id="KW-1133">Transmembrane helix</keyword>